<dbReference type="GO" id="GO:0005249">
    <property type="term" value="F:voltage-gated potassium channel activity"/>
    <property type="evidence" value="ECO:0007669"/>
    <property type="project" value="TreeGrafter"/>
</dbReference>
<dbReference type="SMART" id="SM00100">
    <property type="entry name" value="cNMP"/>
    <property type="match status" value="1"/>
</dbReference>
<dbReference type="CDD" id="cd00038">
    <property type="entry name" value="CAP_ED"/>
    <property type="match status" value="1"/>
</dbReference>
<keyword evidence="3" id="KW-1185">Reference proteome</keyword>
<dbReference type="AlphaFoldDB" id="A0A2R4MAG2"/>
<dbReference type="EMBL" id="CP021330">
    <property type="protein sequence ID" value="AVX02856.1"/>
    <property type="molecule type" value="Genomic_DNA"/>
</dbReference>
<dbReference type="SUPFAM" id="SSF51206">
    <property type="entry name" value="cAMP-binding domain-like"/>
    <property type="match status" value="1"/>
</dbReference>
<proteinExistence type="predicted"/>
<dbReference type="InterPro" id="IPR000595">
    <property type="entry name" value="cNMP-bd_dom"/>
</dbReference>
<dbReference type="KEGG" id="mmyr:MXMO3_00308"/>
<dbReference type="Proteomes" id="UP000258927">
    <property type="component" value="Chromosome"/>
</dbReference>
<dbReference type="STRING" id="1122213.GCA_000423365_03020"/>
<protein>
    <recommendedName>
        <fullName evidence="1">Cyclic nucleotide-binding domain-containing protein</fullName>
    </recommendedName>
</protein>
<dbReference type="Pfam" id="PF00027">
    <property type="entry name" value="cNMP_binding"/>
    <property type="match status" value="1"/>
</dbReference>
<dbReference type="GO" id="GO:0042391">
    <property type="term" value="P:regulation of membrane potential"/>
    <property type="evidence" value="ECO:0007669"/>
    <property type="project" value="TreeGrafter"/>
</dbReference>
<accession>A0A2R4MAG2</accession>
<dbReference type="PANTHER" id="PTHR10217">
    <property type="entry name" value="VOLTAGE AND LIGAND GATED POTASSIUM CHANNEL"/>
    <property type="match status" value="1"/>
</dbReference>
<evidence type="ECO:0000259" key="1">
    <source>
        <dbReference type="PROSITE" id="PS50042"/>
    </source>
</evidence>
<sequence length="151" mass="16544">MALEKMIEVLGQVSFFQNFSQDQIKLVAFVSDFRHVQQGDLLVQEGDVAEGAFILVSGRLAVEHKGGTHHDSVIEDAGALIGDMALLAATPRAASMRALTECEVVFVPRTHFKKLIQTYPELGEMMSSHIRQSLSNYVGNLTSIRAKLKSG</sequence>
<dbReference type="PANTHER" id="PTHR10217:SF435">
    <property type="entry name" value="POTASSIUM VOLTAGE-GATED CHANNEL PROTEIN EAG"/>
    <property type="match status" value="1"/>
</dbReference>
<evidence type="ECO:0000313" key="2">
    <source>
        <dbReference type="EMBL" id="AVX02856.1"/>
    </source>
</evidence>
<organism evidence="2 3">
    <name type="scientific">Maritalea myrionectae</name>
    <dbReference type="NCBI Taxonomy" id="454601"/>
    <lineage>
        <taxon>Bacteria</taxon>
        <taxon>Pseudomonadati</taxon>
        <taxon>Pseudomonadota</taxon>
        <taxon>Alphaproteobacteria</taxon>
        <taxon>Hyphomicrobiales</taxon>
        <taxon>Devosiaceae</taxon>
        <taxon>Maritalea</taxon>
    </lineage>
</organism>
<feature type="domain" description="Cyclic nucleotide-binding" evidence="1">
    <location>
        <begin position="15"/>
        <end position="133"/>
    </location>
</feature>
<dbReference type="InterPro" id="IPR050818">
    <property type="entry name" value="KCNH_animal-type"/>
</dbReference>
<name>A0A2R4MAG2_9HYPH</name>
<dbReference type="GO" id="GO:0005886">
    <property type="term" value="C:plasma membrane"/>
    <property type="evidence" value="ECO:0007669"/>
    <property type="project" value="TreeGrafter"/>
</dbReference>
<dbReference type="InterPro" id="IPR018490">
    <property type="entry name" value="cNMP-bd_dom_sf"/>
</dbReference>
<dbReference type="PROSITE" id="PS50042">
    <property type="entry name" value="CNMP_BINDING_3"/>
    <property type="match status" value="1"/>
</dbReference>
<evidence type="ECO:0000313" key="3">
    <source>
        <dbReference type="Proteomes" id="UP000258927"/>
    </source>
</evidence>
<reference evidence="2 3" key="1">
    <citation type="submission" date="2017-05" db="EMBL/GenBank/DDBJ databases">
        <title>Genome Analysis of Maritalea myrionectae HL2708#5.</title>
        <authorList>
            <consortium name="Cotde Inc.-PKNU"/>
            <person name="Jang D."/>
            <person name="Oh H.-M."/>
        </authorList>
    </citation>
    <scope>NUCLEOTIDE SEQUENCE [LARGE SCALE GENOMIC DNA]</scope>
    <source>
        <strain evidence="2 3">HL2708#5</strain>
    </source>
</reference>
<dbReference type="Gene3D" id="2.60.120.10">
    <property type="entry name" value="Jelly Rolls"/>
    <property type="match status" value="1"/>
</dbReference>
<gene>
    <name evidence="2" type="ORF">MXMO3_00308</name>
</gene>
<dbReference type="RefSeq" id="WP_027835832.1">
    <property type="nucleotide sequence ID" value="NZ_CP021330.1"/>
</dbReference>
<dbReference type="InterPro" id="IPR014710">
    <property type="entry name" value="RmlC-like_jellyroll"/>
</dbReference>